<reference evidence="7" key="1">
    <citation type="submission" date="2021-03" db="EMBL/GenBank/DDBJ databases">
        <authorList>
            <person name="Tagirdzhanova G."/>
        </authorList>
    </citation>
    <scope>NUCLEOTIDE SEQUENCE</scope>
</reference>
<evidence type="ECO:0000256" key="2">
    <source>
        <dbReference type="ARBA" id="ARBA00022630"/>
    </source>
</evidence>
<dbReference type="InterPro" id="IPR036188">
    <property type="entry name" value="FAD/NAD-bd_sf"/>
</dbReference>
<dbReference type="SUPFAM" id="SSF51905">
    <property type="entry name" value="FAD/NAD(P)-binding domain"/>
    <property type="match status" value="1"/>
</dbReference>
<protein>
    <submittedName>
        <fullName evidence="7">Uncharacterized protein</fullName>
    </submittedName>
</protein>
<dbReference type="EMBL" id="CAJPDR010000148">
    <property type="protein sequence ID" value="CAF9921722.1"/>
    <property type="molecule type" value="Genomic_DNA"/>
</dbReference>
<evidence type="ECO:0000256" key="6">
    <source>
        <dbReference type="SAM" id="SignalP"/>
    </source>
</evidence>
<keyword evidence="3" id="KW-0274">FAD</keyword>
<dbReference type="GO" id="GO:0004497">
    <property type="term" value="F:monooxygenase activity"/>
    <property type="evidence" value="ECO:0007669"/>
    <property type="project" value="UniProtKB-KW"/>
</dbReference>
<keyword evidence="4" id="KW-0560">Oxidoreductase</keyword>
<proteinExistence type="predicted"/>
<comment type="caution">
    <text evidence="7">The sequence shown here is derived from an EMBL/GenBank/DDBJ whole genome shotgun (WGS) entry which is preliminary data.</text>
</comment>
<evidence type="ECO:0000313" key="7">
    <source>
        <dbReference type="EMBL" id="CAF9921722.1"/>
    </source>
</evidence>
<evidence type="ECO:0000313" key="8">
    <source>
        <dbReference type="Proteomes" id="UP000664203"/>
    </source>
</evidence>
<comment type="cofactor">
    <cofactor evidence="1">
        <name>FAD</name>
        <dbReference type="ChEBI" id="CHEBI:57692"/>
    </cofactor>
</comment>
<gene>
    <name evidence="7" type="ORF">ALECFALPRED_001867</name>
</gene>
<evidence type="ECO:0000256" key="4">
    <source>
        <dbReference type="ARBA" id="ARBA00023002"/>
    </source>
</evidence>
<evidence type="ECO:0000256" key="1">
    <source>
        <dbReference type="ARBA" id="ARBA00001974"/>
    </source>
</evidence>
<feature type="signal peptide" evidence="6">
    <location>
        <begin position="1"/>
        <end position="20"/>
    </location>
</feature>
<keyword evidence="8" id="KW-1185">Reference proteome</keyword>
<evidence type="ECO:0000256" key="5">
    <source>
        <dbReference type="ARBA" id="ARBA00023033"/>
    </source>
</evidence>
<dbReference type="Gene3D" id="3.50.50.60">
    <property type="entry name" value="FAD/NAD(P)-binding domain"/>
    <property type="match status" value="1"/>
</dbReference>
<dbReference type="Proteomes" id="UP000664203">
    <property type="component" value="Unassembled WGS sequence"/>
</dbReference>
<keyword evidence="6" id="KW-0732">Signal</keyword>
<accession>A0A8H3FFE3</accession>
<sequence length="149" mass="16035">MKKGNTVLIIGAGCTGLALAHGQKKVCTGCFESRRDMYFQVNAHVPTKDLDTLPFHNGRTGEIINGIQIGKLYRLCRSKLQALLSAGLDVDWEKKIVDIAYMGKRLGVNAVFDDDTEVTGSVLVGADGGRSSVRSFLVGPDIAKPTPID</sequence>
<feature type="chain" id="PRO_5034210140" evidence="6">
    <location>
        <begin position="21"/>
        <end position="149"/>
    </location>
</feature>
<organism evidence="7 8">
    <name type="scientific">Alectoria fallacina</name>
    <dbReference type="NCBI Taxonomy" id="1903189"/>
    <lineage>
        <taxon>Eukaryota</taxon>
        <taxon>Fungi</taxon>
        <taxon>Dikarya</taxon>
        <taxon>Ascomycota</taxon>
        <taxon>Pezizomycotina</taxon>
        <taxon>Lecanoromycetes</taxon>
        <taxon>OSLEUM clade</taxon>
        <taxon>Lecanoromycetidae</taxon>
        <taxon>Lecanorales</taxon>
        <taxon>Lecanorineae</taxon>
        <taxon>Parmeliaceae</taxon>
        <taxon>Alectoria</taxon>
    </lineage>
</organism>
<keyword evidence="2" id="KW-0285">Flavoprotein</keyword>
<dbReference type="AlphaFoldDB" id="A0A8H3FFE3"/>
<dbReference type="OrthoDB" id="47494at2759"/>
<dbReference type="PANTHER" id="PTHR47178:SF3">
    <property type="entry name" value="FAD-BINDING DOMAIN-CONTAINING PROTEIN"/>
    <property type="match status" value="1"/>
</dbReference>
<evidence type="ECO:0000256" key="3">
    <source>
        <dbReference type="ARBA" id="ARBA00022827"/>
    </source>
</evidence>
<keyword evidence="5" id="KW-0503">Monooxygenase</keyword>
<name>A0A8H3FFE3_9LECA</name>
<dbReference type="PANTHER" id="PTHR47178">
    <property type="entry name" value="MONOOXYGENASE, FAD-BINDING"/>
    <property type="match status" value="1"/>
</dbReference>